<comment type="subcellular location">
    <subcellularLocation>
        <location evidence="1">Cell inner membrane</location>
    </subcellularLocation>
</comment>
<comment type="caution">
    <text evidence="8">The sequence shown here is derived from an EMBL/GenBank/DDBJ whole genome shotgun (WGS) entry which is preliminary data.</text>
</comment>
<evidence type="ECO:0000256" key="4">
    <source>
        <dbReference type="ARBA" id="ARBA00022679"/>
    </source>
</evidence>
<keyword evidence="2" id="KW-1003">Cell membrane</keyword>
<protein>
    <submittedName>
        <fullName evidence="8">Lipid A biosynthesis acyltransferase</fullName>
    </submittedName>
</protein>
<dbReference type="GO" id="GO:0016746">
    <property type="term" value="F:acyltransferase activity"/>
    <property type="evidence" value="ECO:0007669"/>
    <property type="project" value="UniProtKB-KW"/>
</dbReference>
<evidence type="ECO:0000313" key="9">
    <source>
        <dbReference type="Proteomes" id="UP000318815"/>
    </source>
</evidence>
<organism evidence="8 9">
    <name type="scientific">Chitinophaga pinensis</name>
    <dbReference type="NCBI Taxonomy" id="79329"/>
    <lineage>
        <taxon>Bacteria</taxon>
        <taxon>Pseudomonadati</taxon>
        <taxon>Bacteroidota</taxon>
        <taxon>Chitinophagia</taxon>
        <taxon>Chitinophagales</taxon>
        <taxon>Chitinophagaceae</taxon>
        <taxon>Chitinophaga</taxon>
    </lineage>
</organism>
<evidence type="ECO:0000256" key="2">
    <source>
        <dbReference type="ARBA" id="ARBA00022475"/>
    </source>
</evidence>
<evidence type="ECO:0000313" key="8">
    <source>
        <dbReference type="EMBL" id="TWV98826.1"/>
    </source>
</evidence>
<evidence type="ECO:0000256" key="3">
    <source>
        <dbReference type="ARBA" id="ARBA00022519"/>
    </source>
</evidence>
<proteinExistence type="predicted"/>
<reference evidence="8 9" key="1">
    <citation type="submission" date="2019-08" db="EMBL/GenBank/DDBJ databases">
        <title>Whole genome sequencing of chitin degrading bacteria Chitinophaga pinensis YS16.</title>
        <authorList>
            <person name="Singh R.P."/>
            <person name="Manchanda G."/>
            <person name="Maurya I.K."/>
            <person name="Joshi N.K."/>
            <person name="Srivastava A.K."/>
        </authorList>
    </citation>
    <scope>NUCLEOTIDE SEQUENCE [LARGE SCALE GENOMIC DNA]</scope>
    <source>
        <strain evidence="8 9">YS-16</strain>
    </source>
</reference>
<sequence length="301" mass="35349">MLTYYILLPFIYMISLLPFPLFYGLCDVMFVLLYYVIGYRKKVVLQNLQNAFPEKSAKEIEKIRRRFYRYFCDLLLETFKTLTISRAAAIRRCKLTPEAQALFDRYAAENRSIMIVMGHYGNWEWAGNTFSLQGKHHLYVVYHPLSNKYFNGLMYRMRTRFGTGLIAMKDTFRDMVAHKNELDATAFIADQTPAPTSAYWTNFLNQDTPVFQGTEKIARKMNYPVVYVHVQRVKRGYYEISARTLFDQPSATKDGEITTAHTQALEQDICAHPEYWLWSHRRWKHKRPVPAKESTVAEPAI</sequence>
<dbReference type="EMBL" id="VOHS01000023">
    <property type="protein sequence ID" value="TWV98826.1"/>
    <property type="molecule type" value="Genomic_DNA"/>
</dbReference>
<keyword evidence="4 8" id="KW-0808">Transferase</keyword>
<keyword evidence="7" id="KW-1133">Transmembrane helix</keyword>
<dbReference type="RefSeq" id="WP_146306718.1">
    <property type="nucleotide sequence ID" value="NZ_VOHS01000023.1"/>
</dbReference>
<dbReference type="GO" id="GO:0005886">
    <property type="term" value="C:plasma membrane"/>
    <property type="evidence" value="ECO:0007669"/>
    <property type="project" value="UniProtKB-SubCell"/>
</dbReference>
<dbReference type="GO" id="GO:0009247">
    <property type="term" value="P:glycolipid biosynthetic process"/>
    <property type="evidence" value="ECO:0007669"/>
    <property type="project" value="UniProtKB-ARBA"/>
</dbReference>
<dbReference type="Pfam" id="PF03279">
    <property type="entry name" value="Lip_A_acyltrans"/>
    <property type="match status" value="1"/>
</dbReference>
<gene>
    <name evidence="8" type="ORF">FEF09_19865</name>
</gene>
<keyword evidence="9" id="KW-1185">Reference proteome</keyword>
<keyword evidence="3" id="KW-0997">Cell inner membrane</keyword>
<name>A0A5C6LQH9_9BACT</name>
<evidence type="ECO:0000256" key="5">
    <source>
        <dbReference type="ARBA" id="ARBA00023136"/>
    </source>
</evidence>
<keyword evidence="5 7" id="KW-0472">Membrane</keyword>
<dbReference type="CDD" id="cd07984">
    <property type="entry name" value="LPLAT_LABLAT-like"/>
    <property type="match status" value="1"/>
</dbReference>
<evidence type="ECO:0000256" key="7">
    <source>
        <dbReference type="SAM" id="Phobius"/>
    </source>
</evidence>
<dbReference type="PIRSF" id="PIRSF026649">
    <property type="entry name" value="MsbB"/>
    <property type="match status" value="1"/>
</dbReference>
<evidence type="ECO:0000256" key="1">
    <source>
        <dbReference type="ARBA" id="ARBA00004533"/>
    </source>
</evidence>
<keyword evidence="7" id="KW-0812">Transmembrane</keyword>
<keyword evidence="6 8" id="KW-0012">Acyltransferase</keyword>
<dbReference type="Proteomes" id="UP000318815">
    <property type="component" value="Unassembled WGS sequence"/>
</dbReference>
<dbReference type="PANTHER" id="PTHR30606:SF10">
    <property type="entry name" value="PHOSPHATIDYLINOSITOL MANNOSIDE ACYLTRANSFERASE"/>
    <property type="match status" value="1"/>
</dbReference>
<dbReference type="AlphaFoldDB" id="A0A5C6LQH9"/>
<dbReference type="InterPro" id="IPR004960">
    <property type="entry name" value="LipA_acyltrans"/>
</dbReference>
<dbReference type="PANTHER" id="PTHR30606">
    <property type="entry name" value="LIPID A BIOSYNTHESIS LAUROYL ACYLTRANSFERASE"/>
    <property type="match status" value="1"/>
</dbReference>
<feature type="transmembrane region" description="Helical" evidence="7">
    <location>
        <begin position="6"/>
        <end position="37"/>
    </location>
</feature>
<evidence type="ECO:0000256" key="6">
    <source>
        <dbReference type="ARBA" id="ARBA00023315"/>
    </source>
</evidence>
<accession>A0A5C6LQH9</accession>
<dbReference type="OrthoDB" id="9801955at2"/>